<gene>
    <name evidence="8" type="ORF">MGWOODY_XGa1601</name>
</gene>
<evidence type="ECO:0000256" key="7">
    <source>
        <dbReference type="SAM" id="Phobius"/>
    </source>
</evidence>
<reference evidence="8" key="1">
    <citation type="submission" date="2015-10" db="EMBL/GenBank/DDBJ databases">
        <authorList>
            <person name="Gilbert D.G."/>
        </authorList>
    </citation>
    <scope>NUCLEOTIDE SEQUENCE</scope>
</reference>
<evidence type="ECO:0000256" key="6">
    <source>
        <dbReference type="ARBA" id="ARBA00023315"/>
    </source>
</evidence>
<keyword evidence="2" id="KW-1003">Cell membrane</keyword>
<dbReference type="GO" id="GO:0016746">
    <property type="term" value="F:acyltransferase activity"/>
    <property type="evidence" value="ECO:0007669"/>
    <property type="project" value="UniProtKB-KW"/>
</dbReference>
<accession>A0A160TVD5</accession>
<evidence type="ECO:0000256" key="2">
    <source>
        <dbReference type="ARBA" id="ARBA00022475"/>
    </source>
</evidence>
<evidence type="ECO:0000256" key="5">
    <source>
        <dbReference type="ARBA" id="ARBA00023136"/>
    </source>
</evidence>
<dbReference type="PANTHER" id="PTHR30606:SF9">
    <property type="entry name" value="LIPID A BIOSYNTHESIS LAUROYLTRANSFERASE"/>
    <property type="match status" value="1"/>
</dbReference>
<dbReference type="Pfam" id="PF03279">
    <property type="entry name" value="Lip_A_acyltrans"/>
    <property type="match status" value="1"/>
</dbReference>
<evidence type="ECO:0000256" key="1">
    <source>
        <dbReference type="ARBA" id="ARBA00004533"/>
    </source>
</evidence>
<dbReference type="CDD" id="cd07984">
    <property type="entry name" value="LPLAT_LABLAT-like"/>
    <property type="match status" value="1"/>
</dbReference>
<dbReference type="PANTHER" id="PTHR30606">
    <property type="entry name" value="LIPID A BIOSYNTHESIS LAUROYL ACYLTRANSFERASE"/>
    <property type="match status" value="1"/>
</dbReference>
<evidence type="ECO:0000256" key="3">
    <source>
        <dbReference type="ARBA" id="ARBA00022519"/>
    </source>
</evidence>
<name>A0A160TVD5_9ZZZZ</name>
<keyword evidence="3" id="KW-0997">Cell inner membrane</keyword>
<evidence type="ECO:0000313" key="8">
    <source>
        <dbReference type="EMBL" id="CUS55305.1"/>
    </source>
</evidence>
<keyword evidence="7" id="KW-0812">Transmembrane</keyword>
<sequence>MTQPRFELAFLAPRFWGHWLVMLMIAVCIILPRRLVLKMGSALGDVFYRSNEKRRKIAEINVQMCFPDLSVDQRQRLVRQHYRLYGRALIDYGVLWWGSTARIDSLCTVTGKNILKDLEKAGRPVLLITPHTVAIDMGGALIARLICGVSMMKRAHDPLLTWRLWRGRCRFDAIILMRDQGLRRLVKAIKGGRIAYLIPDEDLGDTNALFSPFFGIPTATVPVVGWLAKLTDAAVVPVFTRMLDNGRYVFDIKPPLSGFPLGDKQADAATVNSVFEAEIRSAPEQALWTFKWFKTRPDNNVSPYD</sequence>
<dbReference type="EC" id="2.3.1.-" evidence="8"/>
<keyword evidence="6 8" id="KW-0012">Acyltransferase</keyword>
<dbReference type="EMBL" id="CZRL01000132">
    <property type="protein sequence ID" value="CUS55305.1"/>
    <property type="molecule type" value="Genomic_DNA"/>
</dbReference>
<dbReference type="InterPro" id="IPR004960">
    <property type="entry name" value="LipA_acyltrans"/>
</dbReference>
<protein>
    <submittedName>
        <fullName evidence="8">Lipid A biosynthesis lauroyl acyltransferase</fullName>
        <ecNumber evidence="8">2.3.1.-</ecNumber>
    </submittedName>
</protein>
<keyword evidence="5 7" id="KW-0472">Membrane</keyword>
<evidence type="ECO:0000256" key="4">
    <source>
        <dbReference type="ARBA" id="ARBA00022679"/>
    </source>
</evidence>
<feature type="transmembrane region" description="Helical" evidence="7">
    <location>
        <begin position="15"/>
        <end position="32"/>
    </location>
</feature>
<keyword evidence="4 8" id="KW-0808">Transferase</keyword>
<comment type="subcellular location">
    <subcellularLocation>
        <location evidence="1">Cell inner membrane</location>
    </subcellularLocation>
</comment>
<dbReference type="PIRSF" id="PIRSF026649">
    <property type="entry name" value="MsbB"/>
    <property type="match status" value="1"/>
</dbReference>
<dbReference type="GO" id="GO:1901137">
    <property type="term" value="P:carbohydrate derivative biosynthetic process"/>
    <property type="evidence" value="ECO:0007669"/>
    <property type="project" value="UniProtKB-ARBA"/>
</dbReference>
<dbReference type="GO" id="GO:0008610">
    <property type="term" value="P:lipid biosynthetic process"/>
    <property type="evidence" value="ECO:0007669"/>
    <property type="project" value="UniProtKB-ARBA"/>
</dbReference>
<proteinExistence type="predicted"/>
<keyword evidence="7" id="KW-1133">Transmembrane helix</keyword>
<organism evidence="8">
    <name type="scientific">hydrothermal vent metagenome</name>
    <dbReference type="NCBI Taxonomy" id="652676"/>
    <lineage>
        <taxon>unclassified sequences</taxon>
        <taxon>metagenomes</taxon>
        <taxon>ecological metagenomes</taxon>
    </lineage>
</organism>
<dbReference type="GO" id="GO:0005886">
    <property type="term" value="C:plasma membrane"/>
    <property type="evidence" value="ECO:0007669"/>
    <property type="project" value="UniProtKB-SubCell"/>
</dbReference>
<dbReference type="AlphaFoldDB" id="A0A160TVD5"/>